<evidence type="ECO:0000313" key="2">
    <source>
        <dbReference type="EMBL" id="GAA6114305.1"/>
    </source>
</evidence>
<reference evidence="2 3" key="1">
    <citation type="submission" date="2024-03" db="EMBL/GenBank/DDBJ databases">
        <title>Inconsistent identification of Apilactobacillus kunkeei-related strains obtained by well-developed overall genome related indices.</title>
        <authorList>
            <person name="Maeno S."/>
            <person name="Endo A."/>
        </authorList>
    </citation>
    <scope>NUCLEOTIDE SEQUENCE [LARGE SCALE GENOMIC DNA]</scope>
    <source>
        <strain evidence="2 3">20H-10</strain>
    </source>
</reference>
<sequence>MHHLRNDIKLSYAPFSNLFNNEIKSMSVFGDDTKIPVYAFGLAIISVLTIDLLVIIINNLFYK</sequence>
<keyword evidence="1" id="KW-1133">Transmembrane helix</keyword>
<comment type="caution">
    <text evidence="2">The sequence shown here is derived from an EMBL/GenBank/DDBJ whole genome shotgun (WGS) entry which is preliminary data.</text>
</comment>
<protein>
    <submittedName>
        <fullName evidence="2">Uncharacterized protein</fullName>
    </submittedName>
</protein>
<evidence type="ECO:0000256" key="1">
    <source>
        <dbReference type="SAM" id="Phobius"/>
    </source>
</evidence>
<evidence type="ECO:0000313" key="3">
    <source>
        <dbReference type="Proteomes" id="UP001438112"/>
    </source>
</evidence>
<keyword evidence="3" id="KW-1185">Reference proteome</keyword>
<keyword evidence="1" id="KW-0472">Membrane</keyword>
<feature type="transmembrane region" description="Helical" evidence="1">
    <location>
        <begin position="35"/>
        <end position="61"/>
    </location>
</feature>
<accession>A0ABP9ZHM8</accession>
<keyword evidence="1" id="KW-0812">Transmembrane</keyword>
<proteinExistence type="predicted"/>
<dbReference type="Proteomes" id="UP001438112">
    <property type="component" value="Unassembled WGS sequence"/>
</dbReference>
<name>A0ABP9ZHM8_9LACO</name>
<gene>
    <name evidence="2" type="ORF">AP20H10_06680</name>
</gene>
<organism evidence="2 3">
    <name type="scientific">Apilactobacillus apinorum</name>
    <dbReference type="NCBI Taxonomy" id="1218495"/>
    <lineage>
        <taxon>Bacteria</taxon>
        <taxon>Bacillati</taxon>
        <taxon>Bacillota</taxon>
        <taxon>Bacilli</taxon>
        <taxon>Lactobacillales</taxon>
        <taxon>Lactobacillaceae</taxon>
        <taxon>Apilactobacillus</taxon>
    </lineage>
</organism>
<dbReference type="EMBL" id="BAABVV010000033">
    <property type="protein sequence ID" value="GAA6114305.1"/>
    <property type="molecule type" value="Genomic_DNA"/>
</dbReference>